<sequence length="247" mass="27858">MPSDVFVAGTLRGNVTEARVTEALRGLSALAPFASASIIPMPRASDLRRELRRSGHWEDFKTQASKGGSGRFNWDDKAHDNPKLWVPIMLSPALGNPLGNTLQEFHYQSRCIQQIDDYERTSMRGGMAYERVMFTRLEFEWLYNHPPLSLLDPRYMWVPTGEDNTGINDRHWLVNRKDAAGVFRRWDDLINGRFHAIFFAATKVGSHPSCPPLQACRPGAMGTKPYVNAQCACALLPRSVHVLCLQC</sequence>
<evidence type="ECO:0000313" key="2">
    <source>
        <dbReference type="Proteomes" id="UP001515480"/>
    </source>
</evidence>
<proteinExistence type="predicted"/>
<accession>A0AB34IA61</accession>
<comment type="caution">
    <text evidence="1">The sequence shown here is derived from an EMBL/GenBank/DDBJ whole genome shotgun (WGS) entry which is preliminary data.</text>
</comment>
<gene>
    <name evidence="1" type="ORF">AB1Y20_016853</name>
</gene>
<dbReference type="Proteomes" id="UP001515480">
    <property type="component" value="Unassembled WGS sequence"/>
</dbReference>
<evidence type="ECO:0000313" key="1">
    <source>
        <dbReference type="EMBL" id="KAL1495487.1"/>
    </source>
</evidence>
<organism evidence="1 2">
    <name type="scientific">Prymnesium parvum</name>
    <name type="common">Toxic golden alga</name>
    <dbReference type="NCBI Taxonomy" id="97485"/>
    <lineage>
        <taxon>Eukaryota</taxon>
        <taxon>Haptista</taxon>
        <taxon>Haptophyta</taxon>
        <taxon>Prymnesiophyceae</taxon>
        <taxon>Prymnesiales</taxon>
        <taxon>Prymnesiaceae</taxon>
        <taxon>Prymnesium</taxon>
    </lineage>
</organism>
<protein>
    <recommendedName>
        <fullName evidence="3">Nucleotide-diphospho-sugar transferase domain-containing protein</fullName>
    </recommendedName>
</protein>
<evidence type="ECO:0008006" key="3">
    <source>
        <dbReference type="Google" id="ProtNLM"/>
    </source>
</evidence>
<reference evidence="1 2" key="1">
    <citation type="journal article" date="2024" name="Science">
        <title>Giant polyketide synthase enzymes in the biosynthesis of giant marine polyether toxins.</title>
        <authorList>
            <person name="Fallon T.R."/>
            <person name="Shende V.V."/>
            <person name="Wierzbicki I.H."/>
            <person name="Pendleton A.L."/>
            <person name="Watervoot N.F."/>
            <person name="Auber R.P."/>
            <person name="Gonzalez D.J."/>
            <person name="Wisecaver J.H."/>
            <person name="Moore B.S."/>
        </authorList>
    </citation>
    <scope>NUCLEOTIDE SEQUENCE [LARGE SCALE GENOMIC DNA]</scope>
    <source>
        <strain evidence="1 2">12B1</strain>
    </source>
</reference>
<dbReference type="EMBL" id="JBGBPQ010000032">
    <property type="protein sequence ID" value="KAL1495487.1"/>
    <property type="molecule type" value="Genomic_DNA"/>
</dbReference>
<keyword evidence="2" id="KW-1185">Reference proteome</keyword>
<dbReference type="AlphaFoldDB" id="A0AB34IA61"/>
<name>A0AB34IA61_PRYPA</name>